<evidence type="ECO:0000313" key="2">
    <source>
        <dbReference type="EMBL" id="MBE1537164.1"/>
    </source>
</evidence>
<comment type="caution">
    <text evidence="2">The sequence shown here is derived from an EMBL/GenBank/DDBJ whole genome shotgun (WGS) entry which is preliminary data.</text>
</comment>
<dbReference type="RefSeq" id="WP_192763085.1">
    <property type="nucleotide sequence ID" value="NZ_JADBDZ010000001.1"/>
</dbReference>
<dbReference type="EMBL" id="JADBDZ010000001">
    <property type="protein sequence ID" value="MBE1537164.1"/>
    <property type="molecule type" value="Genomic_DNA"/>
</dbReference>
<dbReference type="Proteomes" id="UP000627838">
    <property type="component" value="Unassembled WGS sequence"/>
</dbReference>
<protein>
    <submittedName>
        <fullName evidence="2">Uncharacterized protein</fullName>
    </submittedName>
</protein>
<gene>
    <name evidence="2" type="ORF">H4W34_006997</name>
</gene>
<accession>A0ABR9K3I7</accession>
<proteinExistence type="predicted"/>
<sequence length="72" mass="8162">MPGRTTSRDRRTRASTPPSRRLHLAEFAAAYREPAGHFSGIMGRMATYRDWILIMTYENRPKAPSPMAALRG</sequence>
<feature type="region of interest" description="Disordered" evidence="1">
    <location>
        <begin position="1"/>
        <end position="20"/>
    </location>
</feature>
<keyword evidence="3" id="KW-1185">Reference proteome</keyword>
<evidence type="ECO:0000313" key="3">
    <source>
        <dbReference type="Proteomes" id="UP000627838"/>
    </source>
</evidence>
<evidence type="ECO:0000256" key="1">
    <source>
        <dbReference type="SAM" id="MobiDB-lite"/>
    </source>
</evidence>
<organism evidence="2 3">
    <name type="scientific">Actinomadura algeriensis</name>
    <dbReference type="NCBI Taxonomy" id="1679523"/>
    <lineage>
        <taxon>Bacteria</taxon>
        <taxon>Bacillati</taxon>
        <taxon>Actinomycetota</taxon>
        <taxon>Actinomycetes</taxon>
        <taxon>Streptosporangiales</taxon>
        <taxon>Thermomonosporaceae</taxon>
        <taxon>Actinomadura</taxon>
    </lineage>
</organism>
<name>A0ABR9K3I7_9ACTN</name>
<reference evidence="2 3" key="1">
    <citation type="submission" date="2020-10" db="EMBL/GenBank/DDBJ databases">
        <title>Sequencing the genomes of 1000 actinobacteria strains.</title>
        <authorList>
            <person name="Klenk H.-P."/>
        </authorList>
    </citation>
    <scope>NUCLEOTIDE SEQUENCE [LARGE SCALE GENOMIC DNA]</scope>
    <source>
        <strain evidence="2 3">DSM 46744</strain>
    </source>
</reference>